<dbReference type="Proteomes" id="UP000265566">
    <property type="component" value="Chromosome 8"/>
</dbReference>
<dbReference type="AlphaFoldDB" id="A0A396GN68"/>
<dbReference type="EMBL" id="PSQE01000008">
    <property type="protein sequence ID" value="RHN42490.1"/>
    <property type="molecule type" value="Genomic_DNA"/>
</dbReference>
<comment type="caution">
    <text evidence="1">The sequence shown here is derived from an EMBL/GenBank/DDBJ whole genome shotgun (WGS) entry which is preliminary data.</text>
</comment>
<protein>
    <submittedName>
        <fullName evidence="1">Uncharacterized protein</fullName>
    </submittedName>
</protein>
<name>A0A396GN68_MEDTR</name>
<reference evidence="1" key="1">
    <citation type="journal article" date="2018" name="Nat. Plants">
        <title>Whole-genome landscape of Medicago truncatula symbiotic genes.</title>
        <authorList>
            <person name="Pecrix Y."/>
            <person name="Gamas P."/>
            <person name="Carrere S."/>
        </authorList>
    </citation>
    <scope>NUCLEOTIDE SEQUENCE</scope>
    <source>
        <tissue evidence="1">Leaves</tissue>
    </source>
</reference>
<proteinExistence type="predicted"/>
<dbReference type="Gramene" id="rna48937">
    <property type="protein sequence ID" value="RHN42490.1"/>
    <property type="gene ID" value="gene48937"/>
</dbReference>
<organism evidence="1">
    <name type="scientific">Medicago truncatula</name>
    <name type="common">Barrel medic</name>
    <name type="synonym">Medicago tribuloides</name>
    <dbReference type="NCBI Taxonomy" id="3880"/>
    <lineage>
        <taxon>Eukaryota</taxon>
        <taxon>Viridiplantae</taxon>
        <taxon>Streptophyta</taxon>
        <taxon>Embryophyta</taxon>
        <taxon>Tracheophyta</taxon>
        <taxon>Spermatophyta</taxon>
        <taxon>Magnoliopsida</taxon>
        <taxon>eudicotyledons</taxon>
        <taxon>Gunneridae</taxon>
        <taxon>Pentapetalae</taxon>
        <taxon>rosids</taxon>
        <taxon>fabids</taxon>
        <taxon>Fabales</taxon>
        <taxon>Fabaceae</taxon>
        <taxon>Papilionoideae</taxon>
        <taxon>50 kb inversion clade</taxon>
        <taxon>NPAAA clade</taxon>
        <taxon>Hologalegina</taxon>
        <taxon>IRL clade</taxon>
        <taxon>Trifolieae</taxon>
        <taxon>Medicago</taxon>
    </lineage>
</organism>
<sequence length="88" mass="10387">MFVGLLTKNDATYVCIWELSKTSLLLKVVDRMKCLEFHKKLTCFGNKGWLILLHLQSHNMYHMFTYNIATREWLKVFVPFQPCLTAMS</sequence>
<accession>A0A396GN68</accession>
<evidence type="ECO:0000313" key="1">
    <source>
        <dbReference type="EMBL" id="RHN42490.1"/>
    </source>
</evidence>
<gene>
    <name evidence="1" type="ORF">MtrunA17_Chr8g0377451</name>
</gene>